<keyword evidence="2" id="KW-1185">Reference proteome</keyword>
<dbReference type="Proteomes" id="UP001265746">
    <property type="component" value="Unassembled WGS sequence"/>
</dbReference>
<sequence>MASKTATHILYYNAFSLNSTMARYAFALRGALKPGQSEITIQGEPLDIGLKREQLTEHYLVDINPKGEVPVLAPVSGGPTLPDSVEITFKFGEVYEDIIPETQAGQIRELLDRLHKLGIFSLTMGPRPGVGAGQTAVLEEKLKGDISDKYRAALKEKLEQWTTIKVPSLTKEGQEKSAADIKAYLGDIDSLLSKSETAWLLSTTRASALDAHVVPLVARMLDIKQDGLVPESVAKYAASAMQGQEWNDVMQGRTTLPPMPPAQK</sequence>
<gene>
    <name evidence="1" type="ORF">N8I77_011338</name>
</gene>
<evidence type="ECO:0000313" key="1">
    <source>
        <dbReference type="EMBL" id="KAK2599597.1"/>
    </source>
</evidence>
<comment type="caution">
    <text evidence="1">The sequence shown here is derived from an EMBL/GenBank/DDBJ whole genome shotgun (WGS) entry which is preliminary data.</text>
</comment>
<protein>
    <recommendedName>
        <fullName evidence="3">GST N-terminal domain-containing protein</fullName>
    </recommendedName>
</protein>
<reference evidence="1" key="1">
    <citation type="submission" date="2023-06" db="EMBL/GenBank/DDBJ databases">
        <authorList>
            <person name="Noh H."/>
        </authorList>
    </citation>
    <scope>NUCLEOTIDE SEQUENCE</scope>
    <source>
        <strain evidence="1">DUCC20226</strain>
    </source>
</reference>
<proteinExistence type="predicted"/>
<dbReference type="Gene3D" id="3.40.30.10">
    <property type="entry name" value="Glutaredoxin"/>
    <property type="match status" value="1"/>
</dbReference>
<organism evidence="1 2">
    <name type="scientific">Phomopsis amygdali</name>
    <name type="common">Fusicoccum amygdali</name>
    <dbReference type="NCBI Taxonomy" id="1214568"/>
    <lineage>
        <taxon>Eukaryota</taxon>
        <taxon>Fungi</taxon>
        <taxon>Dikarya</taxon>
        <taxon>Ascomycota</taxon>
        <taxon>Pezizomycotina</taxon>
        <taxon>Sordariomycetes</taxon>
        <taxon>Sordariomycetidae</taxon>
        <taxon>Diaporthales</taxon>
        <taxon>Diaporthaceae</taxon>
        <taxon>Diaporthe</taxon>
    </lineage>
</organism>
<name>A0AAD9S5D2_PHOAM</name>
<evidence type="ECO:0008006" key="3">
    <source>
        <dbReference type="Google" id="ProtNLM"/>
    </source>
</evidence>
<dbReference type="AlphaFoldDB" id="A0AAD9S5D2"/>
<evidence type="ECO:0000313" key="2">
    <source>
        <dbReference type="Proteomes" id="UP001265746"/>
    </source>
</evidence>
<dbReference type="EMBL" id="JAUJFL010000007">
    <property type="protein sequence ID" value="KAK2599597.1"/>
    <property type="molecule type" value="Genomic_DNA"/>
</dbReference>
<accession>A0AAD9S5D2</accession>